<evidence type="ECO:0000256" key="1">
    <source>
        <dbReference type="PIRNR" id="PIRNR036409"/>
    </source>
</evidence>
<sequence length="151" mass="16367">MKKRIMIIGPGQAGKSTLANVLNGATRPLKKTQDVIYGKNTIDTPGAYLENASMYKYLIATAQAASHVLLLIDQSRPAAVYPPGFAKSFTCPVIGVVTKIDVTPANADWCRQQLKKIGIAGPYFRISLHDNTGVADLKDYLLGKQETSETK</sequence>
<dbReference type="SUPFAM" id="SSF52540">
    <property type="entry name" value="P-loop containing nucleoside triphosphate hydrolases"/>
    <property type="match status" value="1"/>
</dbReference>
<dbReference type="Pfam" id="PF10662">
    <property type="entry name" value="PduV-EutP"/>
    <property type="match status" value="1"/>
</dbReference>
<dbReference type="InterPro" id="IPR012381">
    <property type="entry name" value="EutP_PduV"/>
</dbReference>
<dbReference type="GO" id="GO:0006576">
    <property type="term" value="P:biogenic amine metabolic process"/>
    <property type="evidence" value="ECO:0007669"/>
    <property type="project" value="InterPro"/>
</dbReference>
<evidence type="ECO:0000313" key="2">
    <source>
        <dbReference type="EMBL" id="QDR82455.1"/>
    </source>
</evidence>
<dbReference type="RefSeq" id="WP_144351842.1">
    <property type="nucleotide sequence ID" value="NZ_CP036259.1"/>
</dbReference>
<keyword evidence="1" id="KW-0547">Nucleotide-binding</keyword>
<comment type="similarity">
    <text evidence="1">Belongs to the EutP/PduV family.</text>
</comment>
<evidence type="ECO:0000313" key="3">
    <source>
        <dbReference type="Proteomes" id="UP000320776"/>
    </source>
</evidence>
<name>A0A517DYM5_9FIRM</name>
<dbReference type="KEGG" id="sted:SPTER_38830"/>
<dbReference type="Proteomes" id="UP000320776">
    <property type="component" value="Chromosome"/>
</dbReference>
<dbReference type="PIRSF" id="PIRSF036409">
    <property type="entry name" value="EutP_PduV"/>
    <property type="match status" value="1"/>
</dbReference>
<dbReference type="CDD" id="cd00882">
    <property type="entry name" value="Ras_like_GTPase"/>
    <property type="match status" value="1"/>
</dbReference>
<dbReference type="InterPro" id="IPR027417">
    <property type="entry name" value="P-loop_NTPase"/>
</dbReference>
<keyword evidence="3" id="KW-1185">Reference proteome</keyword>
<protein>
    <submittedName>
        <fullName evidence="2">Propanediol utilization protein PduV</fullName>
    </submittedName>
</protein>
<gene>
    <name evidence="2" type="primary">pduV</name>
    <name evidence="2" type="ORF">SPTER_38830</name>
</gene>
<dbReference type="PANTHER" id="PTHR40453">
    <property type="entry name" value="PROTEIN YOEF"/>
    <property type="match status" value="1"/>
</dbReference>
<dbReference type="Gene3D" id="3.40.50.300">
    <property type="entry name" value="P-loop containing nucleotide triphosphate hydrolases"/>
    <property type="match status" value="1"/>
</dbReference>
<dbReference type="EMBL" id="CP036259">
    <property type="protein sequence ID" value="QDR82455.1"/>
    <property type="molecule type" value="Genomic_DNA"/>
</dbReference>
<organism evidence="2 3">
    <name type="scientific">Sporomusa termitida</name>
    <dbReference type="NCBI Taxonomy" id="2377"/>
    <lineage>
        <taxon>Bacteria</taxon>
        <taxon>Bacillati</taxon>
        <taxon>Bacillota</taxon>
        <taxon>Negativicutes</taxon>
        <taxon>Selenomonadales</taxon>
        <taxon>Sporomusaceae</taxon>
        <taxon>Sporomusa</taxon>
    </lineage>
</organism>
<dbReference type="OrthoDB" id="6179at2"/>
<reference evidence="2 3" key="1">
    <citation type="submission" date="2019-02" db="EMBL/GenBank/DDBJ databases">
        <title>Closed genome of Sporomusa termitida DSM 4440.</title>
        <authorList>
            <person name="Poehlein A."/>
            <person name="Daniel R."/>
        </authorList>
    </citation>
    <scope>NUCLEOTIDE SEQUENCE [LARGE SCALE GENOMIC DNA]</scope>
    <source>
        <strain evidence="2 3">DSM 4440</strain>
    </source>
</reference>
<dbReference type="GO" id="GO:0005524">
    <property type="term" value="F:ATP binding"/>
    <property type="evidence" value="ECO:0007669"/>
    <property type="project" value="UniProtKB-UniRule"/>
</dbReference>
<dbReference type="PANTHER" id="PTHR40453:SF1">
    <property type="entry name" value="PROTEIN YOEF"/>
    <property type="match status" value="1"/>
</dbReference>
<accession>A0A517DYM5</accession>
<dbReference type="AlphaFoldDB" id="A0A517DYM5"/>
<proteinExistence type="inferred from homology"/>